<evidence type="ECO:0000256" key="1">
    <source>
        <dbReference type="SAM" id="Phobius"/>
    </source>
</evidence>
<dbReference type="Proteomes" id="UP000240621">
    <property type="component" value="Unassembled WGS sequence"/>
</dbReference>
<keyword evidence="5" id="KW-1185">Reference proteome</keyword>
<dbReference type="PANTHER" id="PTHR38454:SF1">
    <property type="entry name" value="INTEGRAL MEMBRANE PROTEIN"/>
    <property type="match status" value="1"/>
</dbReference>
<feature type="transmembrane region" description="Helical" evidence="1">
    <location>
        <begin position="340"/>
        <end position="358"/>
    </location>
</feature>
<dbReference type="RefSeq" id="WP_106540749.1">
    <property type="nucleotide sequence ID" value="NZ_BLAU01000001.1"/>
</dbReference>
<reference evidence="2 5" key="2">
    <citation type="submission" date="2019-10" db="EMBL/GenBank/DDBJ databases">
        <title>Prolixibacter strains distinguished by the presence of nitrate reductase genes were adept at nitrate-dependent anaerobic corrosion of metallic iron and carbon steel.</title>
        <authorList>
            <person name="Iino T."/>
            <person name="Shono N."/>
            <person name="Ito K."/>
            <person name="Nakamura R."/>
            <person name="Sueoka K."/>
            <person name="Harayama S."/>
            <person name="Ohkuma M."/>
        </authorList>
    </citation>
    <scope>NUCLEOTIDE SEQUENCE [LARGE SCALE GENOMIC DNA]</scope>
    <source>
        <strain evidence="2 5">MIC1-1</strain>
    </source>
</reference>
<evidence type="ECO:0000313" key="5">
    <source>
        <dbReference type="Proteomes" id="UP000396862"/>
    </source>
</evidence>
<feature type="transmembrane region" description="Helical" evidence="1">
    <location>
        <begin position="792"/>
        <end position="813"/>
    </location>
</feature>
<dbReference type="EMBL" id="PYGC01000001">
    <property type="protein sequence ID" value="PSK85735.1"/>
    <property type="molecule type" value="Genomic_DNA"/>
</dbReference>
<feature type="transmembrane region" description="Helical" evidence="1">
    <location>
        <begin position="365"/>
        <end position="383"/>
    </location>
</feature>
<accession>A0A2P8CL78</accession>
<feature type="transmembrane region" description="Helical" evidence="1">
    <location>
        <begin position="403"/>
        <end position="422"/>
    </location>
</feature>
<keyword evidence="1" id="KW-1133">Transmembrane helix</keyword>
<dbReference type="InterPro" id="IPR018580">
    <property type="entry name" value="Uncharacterised_YfhO"/>
</dbReference>
<dbReference type="OrthoDB" id="9772884at2"/>
<keyword evidence="1" id="KW-0472">Membrane</keyword>
<feature type="transmembrane region" description="Helical" evidence="1">
    <location>
        <begin position="12"/>
        <end position="31"/>
    </location>
</feature>
<feature type="transmembrane region" description="Helical" evidence="1">
    <location>
        <begin position="491"/>
        <end position="509"/>
    </location>
</feature>
<feature type="transmembrane region" description="Helical" evidence="1">
    <location>
        <begin position="218"/>
        <end position="238"/>
    </location>
</feature>
<dbReference type="EMBL" id="BLAU01000001">
    <property type="protein sequence ID" value="GET20354.1"/>
    <property type="molecule type" value="Genomic_DNA"/>
</dbReference>
<dbReference type="Pfam" id="PF09586">
    <property type="entry name" value="YfhO"/>
    <property type="match status" value="1"/>
</dbReference>
<dbReference type="AlphaFoldDB" id="A0A2P8CL78"/>
<organism evidence="3 4">
    <name type="scientific">Prolixibacter denitrificans</name>
    <dbReference type="NCBI Taxonomy" id="1541063"/>
    <lineage>
        <taxon>Bacteria</taxon>
        <taxon>Pseudomonadati</taxon>
        <taxon>Bacteroidota</taxon>
        <taxon>Bacteroidia</taxon>
        <taxon>Marinilabiliales</taxon>
        <taxon>Prolixibacteraceae</taxon>
        <taxon>Prolixibacter</taxon>
    </lineage>
</organism>
<sequence length="826" mass="93417">MKKISRKAGLPYVVAILLFFVLSLIYFSPAIEGQKLAQHDNFTYKGMSKEIRDYNRSHDDVALWTNSMFGGMPSYLVALPITKTIFSPLHKVVTLFNLNPFYFLFLYFVGFYIALLLFGVDPWLSIIGAIAFGFSSYDIIIIAAGHNSKAIAISYMAPIIGGLYYAFRKNRWKGGLIMALFLGLQIFANHLQITYYTLLLVLVLGATELIMAIRRKELVPFAITAGVLALLALLAVGANTTRLWTTYQYGKYSIRGKSELTNDQHNKTSGLDKDYATAWSYGKAETFTLMIPNFNGGSSTGGFDTNSKTYQTLRQNNVPNSRQIIKQLPGYWGPQPFTSGPVYVGAIICFLFVLGLILVKGPLKWWLVVATVLSITLAWGKNFMPLTDFFLNHVPGYNKFRTVSMILVIADFTIPLLGFLALKKLLSGEVSKKEWLYAFKWAFGITAGFSLLFALVPGLAGNFSGPQDAQLPGWLLESLQEDRQALLRSDAFRSLIFIVLFAAVLWGTYEKKVTKRNGLVLMGVLILIDFWGVDRRYLNKDNFVTPRQAKQHFTETTADKEILRDTDPDFRVLNMTVSTFNDATTSYYFKSIGGYHGAKMRRYQELIEYHLQHEMQTLGSRMKAMKSNADMDSLFVGLNAINMMNTKYVIVNPNGRPLRNPMALGHAWLVKNYRMVDNADQEIAALNMINPADQAVIDKRFAPEVKNVQIQYDPDAQLKLTSYSPNEVDYHYKGKSKQMAVFSEIYYPRGWNVYLDGKKVPYFRTDYVLRGMVLPAGDYDIKFKFQPVSYRMGNTISMASSAILLLLLLGLGVKEFMRRKQENADL</sequence>
<protein>
    <submittedName>
        <fullName evidence="2 3">Membrane protein</fullName>
    </submittedName>
</protein>
<feature type="transmembrane region" description="Helical" evidence="1">
    <location>
        <begin position="101"/>
        <end position="119"/>
    </location>
</feature>
<reference evidence="3 4" key="1">
    <citation type="submission" date="2018-03" db="EMBL/GenBank/DDBJ databases">
        <title>Genomic Encyclopedia of Archaeal and Bacterial Type Strains, Phase II (KMG-II): from individual species to whole genera.</title>
        <authorList>
            <person name="Goeker M."/>
        </authorList>
    </citation>
    <scope>NUCLEOTIDE SEQUENCE [LARGE SCALE GENOMIC DNA]</scope>
    <source>
        <strain evidence="3 4">DSM 27267</strain>
    </source>
</reference>
<keyword evidence="1" id="KW-0812">Transmembrane</keyword>
<name>A0A2P8CL78_9BACT</name>
<comment type="caution">
    <text evidence="3">The sequence shown here is derived from an EMBL/GenBank/DDBJ whole genome shotgun (WGS) entry which is preliminary data.</text>
</comment>
<feature type="transmembrane region" description="Helical" evidence="1">
    <location>
        <begin position="194"/>
        <end position="211"/>
    </location>
</feature>
<feature type="transmembrane region" description="Helical" evidence="1">
    <location>
        <begin position="516"/>
        <end position="533"/>
    </location>
</feature>
<proteinExistence type="predicted"/>
<evidence type="ECO:0000313" key="2">
    <source>
        <dbReference type="EMBL" id="GET20354.1"/>
    </source>
</evidence>
<feature type="transmembrane region" description="Helical" evidence="1">
    <location>
        <begin position="150"/>
        <end position="167"/>
    </location>
</feature>
<dbReference type="Proteomes" id="UP000396862">
    <property type="component" value="Unassembled WGS sequence"/>
</dbReference>
<evidence type="ECO:0000313" key="3">
    <source>
        <dbReference type="EMBL" id="PSK85735.1"/>
    </source>
</evidence>
<feature type="transmembrane region" description="Helical" evidence="1">
    <location>
        <begin position="434"/>
        <end position="456"/>
    </location>
</feature>
<gene>
    <name evidence="3" type="ORF">CLV93_101706</name>
    <name evidence="2" type="ORF">JCM18694_06000</name>
</gene>
<dbReference type="PANTHER" id="PTHR38454">
    <property type="entry name" value="INTEGRAL MEMBRANE PROTEIN-RELATED"/>
    <property type="match status" value="1"/>
</dbReference>
<feature type="transmembrane region" description="Helical" evidence="1">
    <location>
        <begin position="126"/>
        <end position="144"/>
    </location>
</feature>
<evidence type="ECO:0000313" key="4">
    <source>
        <dbReference type="Proteomes" id="UP000240621"/>
    </source>
</evidence>